<evidence type="ECO:0000313" key="2">
    <source>
        <dbReference type="Proteomes" id="UP001519460"/>
    </source>
</evidence>
<comment type="caution">
    <text evidence="1">The sequence shown here is derived from an EMBL/GenBank/DDBJ whole genome shotgun (WGS) entry which is preliminary data.</text>
</comment>
<dbReference type="EMBL" id="JACVVK020000092">
    <property type="protein sequence ID" value="KAK7493553.1"/>
    <property type="molecule type" value="Genomic_DNA"/>
</dbReference>
<name>A0ABD0L201_9CAEN</name>
<gene>
    <name evidence="1" type="ORF">BaRGS_00015264</name>
</gene>
<evidence type="ECO:0000313" key="1">
    <source>
        <dbReference type="EMBL" id="KAK7493553.1"/>
    </source>
</evidence>
<organism evidence="1 2">
    <name type="scientific">Batillaria attramentaria</name>
    <dbReference type="NCBI Taxonomy" id="370345"/>
    <lineage>
        <taxon>Eukaryota</taxon>
        <taxon>Metazoa</taxon>
        <taxon>Spiralia</taxon>
        <taxon>Lophotrochozoa</taxon>
        <taxon>Mollusca</taxon>
        <taxon>Gastropoda</taxon>
        <taxon>Caenogastropoda</taxon>
        <taxon>Sorbeoconcha</taxon>
        <taxon>Cerithioidea</taxon>
        <taxon>Batillariidae</taxon>
        <taxon>Batillaria</taxon>
    </lineage>
</organism>
<dbReference type="Proteomes" id="UP001519460">
    <property type="component" value="Unassembled WGS sequence"/>
</dbReference>
<accession>A0ABD0L201</accession>
<proteinExistence type="predicted"/>
<sequence length="157" mass="18643">MNKKETDSADEHSRQEYNPMLYFLTTKSMCRTDRHSDPPPTAVVSRGGIVKLRMRAGFYKNSHKEFYMNQFSDRVLLEFSEFYQNSQRQFYKNSQIEPYKNPQTELYKNPQAEFYKNPHTAEFDKISQTEVYKADQSSTRTDQTVFRNCTGPIHPKR</sequence>
<dbReference type="AlphaFoldDB" id="A0ABD0L201"/>
<keyword evidence="2" id="KW-1185">Reference proteome</keyword>
<protein>
    <submittedName>
        <fullName evidence="1">Uncharacterized protein</fullName>
    </submittedName>
</protein>
<reference evidence="1 2" key="1">
    <citation type="journal article" date="2023" name="Sci. Data">
        <title>Genome assembly of the Korean intertidal mud-creeper Batillaria attramentaria.</title>
        <authorList>
            <person name="Patra A.K."/>
            <person name="Ho P.T."/>
            <person name="Jun S."/>
            <person name="Lee S.J."/>
            <person name="Kim Y."/>
            <person name="Won Y.J."/>
        </authorList>
    </citation>
    <scope>NUCLEOTIDE SEQUENCE [LARGE SCALE GENOMIC DNA]</scope>
    <source>
        <strain evidence="1">Wonlab-2016</strain>
    </source>
</reference>